<dbReference type="OrthoDB" id="9783105at2"/>
<dbReference type="Pfam" id="PF22725">
    <property type="entry name" value="GFO_IDH_MocA_C3"/>
    <property type="match status" value="1"/>
</dbReference>
<dbReference type="PANTHER" id="PTHR43818">
    <property type="entry name" value="BCDNA.GH03377"/>
    <property type="match status" value="1"/>
</dbReference>
<evidence type="ECO:0000259" key="2">
    <source>
        <dbReference type="Pfam" id="PF01408"/>
    </source>
</evidence>
<dbReference type="KEGG" id="knv:Pan216_23570"/>
<evidence type="ECO:0000313" key="4">
    <source>
        <dbReference type="EMBL" id="QDU61496.1"/>
    </source>
</evidence>
<dbReference type="InterPro" id="IPR055170">
    <property type="entry name" value="GFO_IDH_MocA-like_dom"/>
</dbReference>
<dbReference type="SUPFAM" id="SSF55347">
    <property type="entry name" value="Glyceraldehyde-3-phosphate dehydrogenase-like, C-terminal domain"/>
    <property type="match status" value="1"/>
</dbReference>
<dbReference type="InterPro" id="IPR000683">
    <property type="entry name" value="Gfo/Idh/MocA-like_OxRdtase_N"/>
</dbReference>
<dbReference type="SUPFAM" id="SSF51735">
    <property type="entry name" value="NAD(P)-binding Rossmann-fold domains"/>
    <property type="match status" value="1"/>
</dbReference>
<reference evidence="4 5" key="1">
    <citation type="submission" date="2019-02" db="EMBL/GenBank/DDBJ databases">
        <title>Deep-cultivation of Planctomycetes and their phenomic and genomic characterization uncovers novel biology.</title>
        <authorList>
            <person name="Wiegand S."/>
            <person name="Jogler M."/>
            <person name="Boedeker C."/>
            <person name="Pinto D."/>
            <person name="Vollmers J."/>
            <person name="Rivas-Marin E."/>
            <person name="Kohn T."/>
            <person name="Peeters S.H."/>
            <person name="Heuer A."/>
            <person name="Rast P."/>
            <person name="Oberbeckmann S."/>
            <person name="Bunk B."/>
            <person name="Jeske O."/>
            <person name="Meyerdierks A."/>
            <person name="Storesund J.E."/>
            <person name="Kallscheuer N."/>
            <person name="Luecker S."/>
            <person name="Lage O.M."/>
            <person name="Pohl T."/>
            <person name="Merkel B.J."/>
            <person name="Hornburger P."/>
            <person name="Mueller R.-W."/>
            <person name="Bruemmer F."/>
            <person name="Labrenz M."/>
            <person name="Spormann A.M."/>
            <person name="Op den Camp H."/>
            <person name="Overmann J."/>
            <person name="Amann R."/>
            <person name="Jetten M.S.M."/>
            <person name="Mascher T."/>
            <person name="Medema M.H."/>
            <person name="Devos D.P."/>
            <person name="Kaster A.-K."/>
            <person name="Ovreas L."/>
            <person name="Rohde M."/>
            <person name="Galperin M.Y."/>
            <person name="Jogler C."/>
        </authorList>
    </citation>
    <scope>NUCLEOTIDE SEQUENCE [LARGE SCALE GENOMIC DNA]</scope>
    <source>
        <strain evidence="4 5">Pan216</strain>
    </source>
</reference>
<proteinExistence type="predicted"/>
<evidence type="ECO:0000259" key="3">
    <source>
        <dbReference type="Pfam" id="PF22725"/>
    </source>
</evidence>
<protein>
    <submittedName>
        <fullName evidence="4">4,5-dihydroxyphthalate dehydrogenase</fullName>
        <ecNumber evidence="4">1.-.-.-</ecNumber>
    </submittedName>
</protein>
<dbReference type="Proteomes" id="UP000317093">
    <property type="component" value="Chromosome"/>
</dbReference>
<dbReference type="EC" id="1.-.-.-" evidence="4"/>
<dbReference type="GO" id="GO:0000166">
    <property type="term" value="F:nucleotide binding"/>
    <property type="evidence" value="ECO:0007669"/>
    <property type="project" value="InterPro"/>
</dbReference>
<dbReference type="RefSeq" id="WP_145258080.1">
    <property type="nucleotide sequence ID" value="NZ_CP036279.1"/>
</dbReference>
<gene>
    <name evidence="4" type="primary">pht4_1</name>
    <name evidence="4" type="ORF">Pan216_23570</name>
</gene>
<dbReference type="Gene3D" id="3.40.50.720">
    <property type="entry name" value="NAD(P)-binding Rossmann-like Domain"/>
    <property type="match status" value="1"/>
</dbReference>
<organism evidence="4 5">
    <name type="scientific">Kolteria novifilia</name>
    <dbReference type="NCBI Taxonomy" id="2527975"/>
    <lineage>
        <taxon>Bacteria</taxon>
        <taxon>Pseudomonadati</taxon>
        <taxon>Planctomycetota</taxon>
        <taxon>Planctomycetia</taxon>
        <taxon>Kolteriales</taxon>
        <taxon>Kolteriaceae</taxon>
        <taxon>Kolteria</taxon>
    </lineage>
</organism>
<dbReference type="EMBL" id="CP036279">
    <property type="protein sequence ID" value="QDU61496.1"/>
    <property type="molecule type" value="Genomic_DNA"/>
</dbReference>
<feature type="domain" description="GFO/IDH/MocA-like oxidoreductase" evidence="3">
    <location>
        <begin position="148"/>
        <end position="260"/>
    </location>
</feature>
<dbReference type="AlphaFoldDB" id="A0A518B3J6"/>
<dbReference type="Gene3D" id="3.30.360.10">
    <property type="entry name" value="Dihydrodipicolinate Reductase, domain 2"/>
    <property type="match status" value="1"/>
</dbReference>
<dbReference type="GO" id="GO:0016491">
    <property type="term" value="F:oxidoreductase activity"/>
    <property type="evidence" value="ECO:0007669"/>
    <property type="project" value="UniProtKB-KW"/>
</dbReference>
<dbReference type="InterPro" id="IPR050463">
    <property type="entry name" value="Gfo/Idh/MocA_oxidrdct_glycsds"/>
</dbReference>
<keyword evidence="1 4" id="KW-0560">Oxidoreductase</keyword>
<sequence length="338" mass="35987">MVRIGIVGIGFMGMIHYLAAKRIKGGKVVAIATRDPKKQAGDWTSIQGNFGPRGEQEDLSGIKVYDDAKKLIADDEIDLVHVCLPNHLHTDITAAALASGKNVLVEKPIALSLEDADKMLAAAQEAGKQLFVGHVLPFMPDFGLAYRTIVGGEYGKVRAMTLRRHISPPDWSAELLDPSLSGGPIVDLHIHDTHFVALACGVPEAVYSRGLVEKDSVNYVSTQYLYGDGGPQVVATSGAIAAKSRPFTHGLEVYLERATLQYEAGGPMTIFTEEEAVTPDIPAADPIDGFRDEIQTAVDAVTSGAPSPILDGAMARNALALCLAERDSVLSGKMVETG</sequence>
<dbReference type="InterPro" id="IPR036291">
    <property type="entry name" value="NAD(P)-bd_dom_sf"/>
</dbReference>
<evidence type="ECO:0000256" key="1">
    <source>
        <dbReference type="ARBA" id="ARBA00023002"/>
    </source>
</evidence>
<keyword evidence="5" id="KW-1185">Reference proteome</keyword>
<dbReference type="PANTHER" id="PTHR43818:SF11">
    <property type="entry name" value="BCDNA.GH03377"/>
    <property type="match status" value="1"/>
</dbReference>
<name>A0A518B3J6_9BACT</name>
<feature type="domain" description="Gfo/Idh/MocA-like oxidoreductase N-terminal" evidence="2">
    <location>
        <begin position="2"/>
        <end position="134"/>
    </location>
</feature>
<evidence type="ECO:0000313" key="5">
    <source>
        <dbReference type="Proteomes" id="UP000317093"/>
    </source>
</evidence>
<accession>A0A518B3J6</accession>
<dbReference type="Pfam" id="PF01408">
    <property type="entry name" value="GFO_IDH_MocA"/>
    <property type="match status" value="1"/>
</dbReference>